<dbReference type="InterPro" id="IPR003661">
    <property type="entry name" value="HisK_dim/P_dom"/>
</dbReference>
<evidence type="ECO:0000259" key="12">
    <source>
        <dbReference type="PROSITE" id="PS50839"/>
    </source>
</evidence>
<dbReference type="InterPro" id="IPR050351">
    <property type="entry name" value="BphY/WalK/GraS-like"/>
</dbReference>
<evidence type="ECO:0000313" key="14">
    <source>
        <dbReference type="Proteomes" id="UP000503308"/>
    </source>
</evidence>
<reference evidence="13 14" key="1">
    <citation type="submission" date="2020-02" db="EMBL/GenBank/DDBJ databases">
        <title>Genome sequence of Roseobacter ponti.</title>
        <authorList>
            <person name="Hollensteiner J."/>
            <person name="Schneider D."/>
            <person name="Poehlein A."/>
            <person name="Daniel R."/>
        </authorList>
    </citation>
    <scope>NUCLEOTIDE SEQUENCE [LARGE SCALE GENOMIC DNA]</scope>
    <source>
        <strain evidence="13 14">DSM 106830</strain>
    </source>
</reference>
<evidence type="ECO:0000256" key="5">
    <source>
        <dbReference type="ARBA" id="ARBA00022679"/>
    </source>
</evidence>
<keyword evidence="5" id="KW-0808">Transferase</keyword>
<keyword evidence="6 10" id="KW-0812">Transmembrane</keyword>
<proteinExistence type="predicted"/>
<dbReference type="PROSITE" id="PS50839">
    <property type="entry name" value="CHASE"/>
    <property type="match status" value="1"/>
</dbReference>
<dbReference type="SUPFAM" id="SSF47384">
    <property type="entry name" value="Homodimeric domain of signal transducing histidine kinase"/>
    <property type="match status" value="1"/>
</dbReference>
<dbReference type="InterPro" id="IPR005467">
    <property type="entry name" value="His_kinase_dom"/>
</dbReference>
<evidence type="ECO:0000256" key="1">
    <source>
        <dbReference type="ARBA" id="ARBA00000085"/>
    </source>
</evidence>
<dbReference type="InterPro" id="IPR006189">
    <property type="entry name" value="CHASE_dom"/>
</dbReference>
<feature type="domain" description="CHASE" evidence="12">
    <location>
        <begin position="97"/>
        <end position="258"/>
    </location>
</feature>
<dbReference type="AlphaFoldDB" id="A0A858SPN5"/>
<dbReference type="GO" id="GO:0030295">
    <property type="term" value="F:protein kinase activator activity"/>
    <property type="evidence" value="ECO:0007669"/>
    <property type="project" value="TreeGrafter"/>
</dbReference>
<evidence type="ECO:0000256" key="3">
    <source>
        <dbReference type="ARBA" id="ARBA00012438"/>
    </source>
</evidence>
<dbReference type="GO" id="GO:0000155">
    <property type="term" value="F:phosphorelay sensor kinase activity"/>
    <property type="evidence" value="ECO:0007669"/>
    <property type="project" value="InterPro"/>
</dbReference>
<comment type="catalytic activity">
    <reaction evidence="1">
        <text>ATP + protein L-histidine = ADP + protein N-phospho-L-histidine.</text>
        <dbReference type="EC" id="2.7.13.3"/>
    </reaction>
</comment>
<evidence type="ECO:0000256" key="7">
    <source>
        <dbReference type="ARBA" id="ARBA00022777"/>
    </source>
</evidence>
<evidence type="ECO:0000256" key="4">
    <source>
        <dbReference type="ARBA" id="ARBA00022553"/>
    </source>
</evidence>
<dbReference type="PANTHER" id="PTHR42878">
    <property type="entry name" value="TWO-COMPONENT HISTIDINE KINASE"/>
    <property type="match status" value="1"/>
</dbReference>
<dbReference type="InterPro" id="IPR042240">
    <property type="entry name" value="CHASE_sf"/>
</dbReference>
<keyword evidence="7 13" id="KW-0418">Kinase</keyword>
<evidence type="ECO:0000256" key="2">
    <source>
        <dbReference type="ARBA" id="ARBA00004370"/>
    </source>
</evidence>
<accession>A0A858SPN5</accession>
<feature type="domain" description="Histidine kinase" evidence="11">
    <location>
        <begin position="364"/>
        <end position="580"/>
    </location>
</feature>
<dbReference type="SMART" id="SM00388">
    <property type="entry name" value="HisKA"/>
    <property type="match status" value="1"/>
</dbReference>
<dbReference type="RefSeq" id="WP_169639949.1">
    <property type="nucleotide sequence ID" value="NZ_CP048788.1"/>
</dbReference>
<dbReference type="Pfam" id="PF02518">
    <property type="entry name" value="HATPase_c"/>
    <property type="match status" value="1"/>
</dbReference>
<dbReference type="PROSITE" id="PS50109">
    <property type="entry name" value="HIS_KIN"/>
    <property type="match status" value="1"/>
</dbReference>
<evidence type="ECO:0000256" key="10">
    <source>
        <dbReference type="SAM" id="Phobius"/>
    </source>
</evidence>
<gene>
    <name evidence="13" type="ORF">G3256_05960</name>
</gene>
<dbReference type="SMART" id="SM00387">
    <property type="entry name" value="HATPase_c"/>
    <property type="match status" value="1"/>
</dbReference>
<protein>
    <recommendedName>
        <fullName evidence="3">histidine kinase</fullName>
        <ecNumber evidence="3">2.7.13.3</ecNumber>
    </recommendedName>
</protein>
<dbReference type="InterPro" id="IPR004358">
    <property type="entry name" value="Sig_transdc_His_kin-like_C"/>
</dbReference>
<dbReference type="KEGG" id="rpon:G3256_05960"/>
<keyword evidence="8 10" id="KW-1133">Transmembrane helix</keyword>
<dbReference type="EC" id="2.7.13.3" evidence="3"/>
<dbReference type="CDD" id="cd00082">
    <property type="entry name" value="HisKA"/>
    <property type="match status" value="1"/>
</dbReference>
<dbReference type="Gene3D" id="3.30.565.10">
    <property type="entry name" value="Histidine kinase-like ATPase, C-terminal domain"/>
    <property type="match status" value="1"/>
</dbReference>
<dbReference type="Gene3D" id="3.30.450.350">
    <property type="entry name" value="CHASE domain"/>
    <property type="match status" value="1"/>
</dbReference>
<feature type="transmembrane region" description="Helical" evidence="10">
    <location>
        <begin position="12"/>
        <end position="32"/>
    </location>
</feature>
<dbReference type="SUPFAM" id="SSF55874">
    <property type="entry name" value="ATPase domain of HSP90 chaperone/DNA topoisomerase II/histidine kinase"/>
    <property type="match status" value="1"/>
</dbReference>
<evidence type="ECO:0000256" key="8">
    <source>
        <dbReference type="ARBA" id="ARBA00022989"/>
    </source>
</evidence>
<evidence type="ECO:0000256" key="6">
    <source>
        <dbReference type="ARBA" id="ARBA00022692"/>
    </source>
</evidence>
<dbReference type="Proteomes" id="UP000503308">
    <property type="component" value="Chromosome"/>
</dbReference>
<dbReference type="InterPro" id="IPR003594">
    <property type="entry name" value="HATPase_dom"/>
</dbReference>
<dbReference type="Pfam" id="PF00512">
    <property type="entry name" value="HisKA"/>
    <property type="match status" value="1"/>
</dbReference>
<dbReference type="GO" id="GO:0007234">
    <property type="term" value="P:osmosensory signaling via phosphorelay pathway"/>
    <property type="evidence" value="ECO:0007669"/>
    <property type="project" value="TreeGrafter"/>
</dbReference>
<keyword evidence="9 10" id="KW-0472">Membrane</keyword>
<dbReference type="GO" id="GO:0000156">
    <property type="term" value="F:phosphorelay response regulator activity"/>
    <property type="evidence" value="ECO:0007669"/>
    <property type="project" value="TreeGrafter"/>
</dbReference>
<dbReference type="PRINTS" id="PR00344">
    <property type="entry name" value="BCTRLSENSOR"/>
</dbReference>
<keyword evidence="14" id="KW-1185">Reference proteome</keyword>
<dbReference type="InterPro" id="IPR036890">
    <property type="entry name" value="HATPase_C_sf"/>
</dbReference>
<dbReference type="EMBL" id="CP048788">
    <property type="protein sequence ID" value="QJF50734.1"/>
    <property type="molecule type" value="Genomic_DNA"/>
</dbReference>
<dbReference type="PANTHER" id="PTHR42878:SF15">
    <property type="entry name" value="BACTERIOPHYTOCHROME"/>
    <property type="match status" value="1"/>
</dbReference>
<organism evidence="13 14">
    <name type="scientific">Roseobacter ponti</name>
    <dbReference type="NCBI Taxonomy" id="1891787"/>
    <lineage>
        <taxon>Bacteria</taxon>
        <taxon>Pseudomonadati</taxon>
        <taxon>Pseudomonadota</taxon>
        <taxon>Alphaproteobacteria</taxon>
        <taxon>Rhodobacterales</taxon>
        <taxon>Roseobacteraceae</taxon>
        <taxon>Roseobacter</taxon>
    </lineage>
</organism>
<comment type="subcellular location">
    <subcellularLocation>
        <location evidence="2">Membrane</location>
    </subcellularLocation>
</comment>
<feature type="transmembrane region" description="Helical" evidence="10">
    <location>
        <begin position="302"/>
        <end position="324"/>
    </location>
</feature>
<sequence>MGIQDIHTGRIPLLHIVVVTLSMVLTFSAWHFSKTQSEVRIEQRFDSSRDRVVSLIRDRMAKYEDALWAGVAAMESHDGDMTLPQWRMFARNLRIDEKYPGINGIGVIDFLTDQSRESYLDQRRSERPDFEIHPPHDQSIYMPISFIEPEGPNAAAVGLDVAHELNRRTAALASRDTGDAQITGPIVLVQDEGATPGFLFYAPFYRGGAPEQVEDRRARNLGVVYAPFVVRKLLDGLLAKDLRHISISISDAGQTIYDEHLSSENLHDPNPMFQDLVQLDFYGRSWSLDVRSNLAFRENNTYVQPTVILIGGIVIEALILSLLIMMARANRNAVVYADKVTEELRIEQQRLLRSNEELEQFAYAASHDLKTPIRGIGGLTEMIKEDLEDYLTAPDAKPEIAMSLDLILDRVQRMNDLTNGIIEFSKIGTEAEDCCPLQLSEVITSLACDFGLKPRQILLESAVDKVHGDPIGLRRVFENLVGNSVKYHGAVADLRVVITCQEELDSLKFSVTDNGPGIDPKYQERIFSMFQTLRTGDAPESTGIGLAVVKKAVEVHGGEVTLVSDVGKGTAFSFQWPKVRASVLADNTDMAA</sequence>
<evidence type="ECO:0000259" key="11">
    <source>
        <dbReference type="PROSITE" id="PS50109"/>
    </source>
</evidence>
<dbReference type="Gene3D" id="1.10.287.130">
    <property type="match status" value="1"/>
</dbReference>
<evidence type="ECO:0000256" key="9">
    <source>
        <dbReference type="ARBA" id="ARBA00023136"/>
    </source>
</evidence>
<name>A0A858SPN5_9RHOB</name>
<keyword evidence="4" id="KW-0597">Phosphoprotein</keyword>
<dbReference type="Pfam" id="PF03924">
    <property type="entry name" value="CHASE"/>
    <property type="match status" value="1"/>
</dbReference>
<dbReference type="InterPro" id="IPR036097">
    <property type="entry name" value="HisK_dim/P_sf"/>
</dbReference>
<dbReference type="SMART" id="SM01079">
    <property type="entry name" value="CHASE"/>
    <property type="match status" value="1"/>
</dbReference>
<dbReference type="GO" id="GO:0016020">
    <property type="term" value="C:membrane"/>
    <property type="evidence" value="ECO:0007669"/>
    <property type="project" value="UniProtKB-SubCell"/>
</dbReference>
<evidence type="ECO:0000313" key="13">
    <source>
        <dbReference type="EMBL" id="QJF50734.1"/>
    </source>
</evidence>